<dbReference type="CDD" id="cd07067">
    <property type="entry name" value="HP_PGM_like"/>
    <property type="match status" value="1"/>
</dbReference>
<dbReference type="AlphaFoldDB" id="J8ANP0"/>
<proteinExistence type="predicted"/>
<gene>
    <name evidence="1" type="ORF">IEE_02897</name>
</gene>
<dbReference type="HOGENOM" id="CLU_033323_9_4_9"/>
<dbReference type="PATRIC" id="fig|1053189.3.peg.2948"/>
<protein>
    <recommendedName>
        <fullName evidence="3">Phosphoglycerate mutase</fullName>
    </recommendedName>
</protein>
<sequence length="157" mass="17742">MNEIGIKQAEQLGVLLQSIKFDYVFSSPQTRAIQTAEIATTIKAIPDPRLDVFDLGEADTLKKHDVQMNGMIPDPTIYKGIEDIHSFVARVFHFMQEFESNYNNECNILLSGHRCTTGCIGAYFEGIPKDNNILQFSSTNGEYKIYTFQSSPYTESK</sequence>
<name>J8ANP0_BACCE</name>
<evidence type="ECO:0008006" key="3">
    <source>
        <dbReference type="Google" id="ProtNLM"/>
    </source>
</evidence>
<organism evidence="1 2">
    <name type="scientific">Bacillus cereus BAG5X1-1</name>
    <dbReference type="NCBI Taxonomy" id="1053189"/>
    <lineage>
        <taxon>Bacteria</taxon>
        <taxon>Bacillati</taxon>
        <taxon>Bacillota</taxon>
        <taxon>Bacilli</taxon>
        <taxon>Bacillales</taxon>
        <taxon>Bacillaceae</taxon>
        <taxon>Bacillus</taxon>
        <taxon>Bacillus cereus group</taxon>
    </lineage>
</organism>
<reference evidence="1 2" key="1">
    <citation type="submission" date="2012-04" db="EMBL/GenBank/DDBJ databases">
        <title>The Genome Sequence of Bacillus cereus BAG5X1-1.</title>
        <authorList>
            <consortium name="The Broad Institute Genome Sequencing Platform"/>
            <consortium name="The Broad Institute Genome Sequencing Center for Infectious Disease"/>
            <person name="Feldgarden M."/>
            <person name="Van der Auwera G.A."/>
            <person name="Mahillon J."/>
            <person name="Duprez V."/>
            <person name="Timmery S."/>
            <person name="Mattelet C."/>
            <person name="Dierick K."/>
            <person name="Sun M."/>
            <person name="Yu Z."/>
            <person name="Zhu L."/>
            <person name="Hu X."/>
            <person name="Shank E.B."/>
            <person name="Swiecicka I."/>
            <person name="Hansen B.M."/>
            <person name="Andrup L."/>
            <person name="Young S.K."/>
            <person name="Zeng Q."/>
            <person name="Gargeya S."/>
            <person name="Fitzgerald M."/>
            <person name="Haas B."/>
            <person name="Abouelleil A."/>
            <person name="Alvarado L."/>
            <person name="Arachchi H.M."/>
            <person name="Berlin A."/>
            <person name="Chapman S.B."/>
            <person name="Goldberg J."/>
            <person name="Griggs A."/>
            <person name="Gujja S."/>
            <person name="Hansen M."/>
            <person name="Howarth C."/>
            <person name="Imamovic A."/>
            <person name="Larimer J."/>
            <person name="McCowen C."/>
            <person name="Montmayeur A."/>
            <person name="Murphy C."/>
            <person name="Neiman D."/>
            <person name="Pearson M."/>
            <person name="Priest M."/>
            <person name="Roberts A."/>
            <person name="Saif S."/>
            <person name="Shea T."/>
            <person name="Sisk P."/>
            <person name="Sykes S."/>
            <person name="Wortman J."/>
            <person name="Nusbaum C."/>
            <person name="Birren B."/>
        </authorList>
    </citation>
    <scope>NUCLEOTIDE SEQUENCE [LARGE SCALE GENOMIC DNA]</scope>
    <source>
        <strain evidence="1 2">BAG5X1-1</strain>
    </source>
</reference>
<evidence type="ECO:0000313" key="1">
    <source>
        <dbReference type="EMBL" id="EJQ44707.1"/>
    </source>
</evidence>
<evidence type="ECO:0000313" key="2">
    <source>
        <dbReference type="Proteomes" id="UP000006600"/>
    </source>
</evidence>
<dbReference type="SUPFAM" id="SSF53254">
    <property type="entry name" value="Phosphoglycerate mutase-like"/>
    <property type="match status" value="1"/>
</dbReference>
<dbReference type="InterPro" id="IPR013078">
    <property type="entry name" value="His_Pase_superF_clade-1"/>
</dbReference>
<dbReference type="Pfam" id="PF00300">
    <property type="entry name" value="His_Phos_1"/>
    <property type="match status" value="1"/>
</dbReference>
<dbReference type="Gene3D" id="3.40.50.1240">
    <property type="entry name" value="Phosphoglycerate mutase-like"/>
    <property type="match status" value="1"/>
</dbReference>
<dbReference type="Proteomes" id="UP000006600">
    <property type="component" value="Unassembled WGS sequence"/>
</dbReference>
<dbReference type="InterPro" id="IPR029033">
    <property type="entry name" value="His_PPase_superfam"/>
</dbReference>
<accession>J8ANP0</accession>
<comment type="caution">
    <text evidence="1">The sequence shown here is derived from an EMBL/GenBank/DDBJ whole genome shotgun (WGS) entry which is preliminary data.</text>
</comment>
<dbReference type="EMBL" id="AHDJ01000027">
    <property type="protein sequence ID" value="EJQ44707.1"/>
    <property type="molecule type" value="Genomic_DNA"/>
</dbReference>